<comment type="caution">
    <text evidence="1">The sequence shown here is derived from an EMBL/GenBank/DDBJ whole genome shotgun (WGS) entry which is preliminary data.</text>
</comment>
<dbReference type="Proteomes" id="UP000248329">
    <property type="component" value="Unassembled WGS sequence"/>
</dbReference>
<sequence>MMVINTSKLDRGEAERTLSFELDRHPLIILLGPQGSGKTTLAIELIDSRVGAIFEGRVRSSQPVILLRRDAMDVMQRMVVEHRKLPIKGADGVIYVDVSMYDALKATIEGVFDVMELGEDALVSQITELAGDVFGVRVIEVVADSDDLRERRMNRHKDAAARLEMLLLKEQRFGVESNIWGIQGARVGDIINRDSVAPYLSGQISRTPEDFSRAIPTKGLSLGECLREMISIAKNEELESGFLVLHREGEQQAISDILVGSRNSIIGVTMLELYIGYRQRRRNLQDRQVYVPDIEGTVELIHSHMQGDFRLSDADCGGADRFGIIVSVVEPDGGVDSTNEARREELRQILWW</sequence>
<evidence type="ECO:0000313" key="1">
    <source>
        <dbReference type="EMBL" id="PXF60939.1"/>
    </source>
</evidence>
<accession>A0AC61L3C2</accession>
<name>A0AC61L3C2_9EURY</name>
<reference evidence="1" key="1">
    <citation type="submission" date="2018-01" db="EMBL/GenBank/DDBJ databases">
        <authorList>
            <person name="Krukenberg V."/>
        </authorList>
    </citation>
    <scope>NUCLEOTIDE SEQUENCE</scope>
    <source>
        <strain evidence="1">E20ANME2</strain>
    </source>
</reference>
<protein>
    <submittedName>
        <fullName evidence="1">Uncharacterized protein</fullName>
    </submittedName>
</protein>
<evidence type="ECO:0000313" key="2">
    <source>
        <dbReference type="Proteomes" id="UP000248329"/>
    </source>
</evidence>
<dbReference type="EMBL" id="PQXF01000010">
    <property type="protein sequence ID" value="PXF60939.1"/>
    <property type="molecule type" value="Genomic_DNA"/>
</dbReference>
<proteinExistence type="predicted"/>
<organism evidence="1 2">
    <name type="scientific">Candidatus Methanogaster sp</name>
    <dbReference type="NCBI Taxonomy" id="3386292"/>
    <lineage>
        <taxon>Archaea</taxon>
        <taxon>Methanobacteriati</taxon>
        <taxon>Methanobacteriota</taxon>
        <taxon>Stenosarchaea group</taxon>
        <taxon>Methanomicrobia</taxon>
        <taxon>Methanosarcinales</taxon>
        <taxon>ANME-2 cluster</taxon>
        <taxon>Candidatus Methanogasteraceae</taxon>
        <taxon>Candidatus Methanogaster</taxon>
    </lineage>
</organism>
<gene>
    <name evidence="1" type="ORF">C4B59_07175</name>
</gene>